<dbReference type="InterPro" id="IPR002068">
    <property type="entry name" value="A-crystallin/Hsp20_dom"/>
</dbReference>
<comment type="similarity">
    <text evidence="2 3">Belongs to the small heat shock protein (HSP20) family.</text>
</comment>
<gene>
    <name evidence="6" type="ORF">KIL84_002498</name>
</gene>
<feature type="domain" description="SHSP" evidence="5">
    <location>
        <begin position="85"/>
        <end position="197"/>
    </location>
</feature>
<feature type="compositionally biased region" description="Gly residues" evidence="4">
    <location>
        <begin position="214"/>
        <end position="228"/>
    </location>
</feature>
<protein>
    <recommendedName>
        <fullName evidence="5">SHSP domain-containing protein</fullName>
    </recommendedName>
</protein>
<dbReference type="PANTHER" id="PTHR45640:SF2">
    <property type="entry name" value="HEAT SHOCK PROTEIN BETA-11-RELATED"/>
    <property type="match status" value="1"/>
</dbReference>
<dbReference type="GO" id="GO:0009408">
    <property type="term" value="P:response to heat"/>
    <property type="evidence" value="ECO:0007669"/>
    <property type="project" value="TreeGrafter"/>
</dbReference>
<dbReference type="GO" id="GO:0051082">
    <property type="term" value="F:unfolded protein binding"/>
    <property type="evidence" value="ECO:0007669"/>
    <property type="project" value="TreeGrafter"/>
</dbReference>
<dbReference type="EMBL" id="JAHDVG010000480">
    <property type="protein sequence ID" value="KAH1174354.1"/>
    <property type="molecule type" value="Genomic_DNA"/>
</dbReference>
<feature type="region of interest" description="Disordered" evidence="4">
    <location>
        <begin position="65"/>
        <end position="100"/>
    </location>
</feature>
<dbReference type="GO" id="GO:0005737">
    <property type="term" value="C:cytoplasm"/>
    <property type="evidence" value="ECO:0007669"/>
    <property type="project" value="TreeGrafter"/>
</dbReference>
<keyword evidence="7" id="KW-1185">Reference proteome</keyword>
<reference evidence="6" key="1">
    <citation type="submission" date="2021-09" db="EMBL/GenBank/DDBJ databases">
        <title>The genome of Mauremys mutica provides insights into the evolution of semi-aquatic lifestyle.</title>
        <authorList>
            <person name="Gong S."/>
            <person name="Gao Y."/>
        </authorList>
    </citation>
    <scope>NUCLEOTIDE SEQUENCE</scope>
    <source>
        <strain evidence="6">MM-2020</strain>
        <tissue evidence="6">Muscle</tissue>
    </source>
</reference>
<name>A0A9D3X2P6_9SAUR</name>
<evidence type="ECO:0000256" key="3">
    <source>
        <dbReference type="RuleBase" id="RU003616"/>
    </source>
</evidence>
<evidence type="ECO:0000259" key="5">
    <source>
        <dbReference type="PROSITE" id="PS01031"/>
    </source>
</evidence>
<feature type="region of interest" description="Disordered" evidence="4">
    <location>
        <begin position="186"/>
        <end position="228"/>
    </location>
</feature>
<dbReference type="SUPFAM" id="SSF49764">
    <property type="entry name" value="HSP20-like chaperones"/>
    <property type="match status" value="1"/>
</dbReference>
<evidence type="ECO:0000256" key="1">
    <source>
        <dbReference type="ARBA" id="ARBA00023016"/>
    </source>
</evidence>
<dbReference type="GO" id="GO:0042026">
    <property type="term" value="P:protein refolding"/>
    <property type="evidence" value="ECO:0007669"/>
    <property type="project" value="TreeGrafter"/>
</dbReference>
<feature type="compositionally biased region" description="Low complexity" evidence="4">
    <location>
        <begin position="83"/>
        <end position="94"/>
    </location>
</feature>
<sequence>MPSCSWYLVRLLPLRRWPWRGFGPTWVCSSQLGSALLGPAPQSCFEQVVGDVRRHMEEMARISRAVGQAQPPLCSEPAGQRQPGAAGDAEAEPGSRGPREEKFQLSVDVAGFSPEELTVRLEGRSVTVTGKREKQSTWEEGGRRRECRELRTQAVLPEDVDLQAVTCSLSRDGQLCIQAPRLAPPPVQGRALPISIQQAQEAGAGKEPRSSEGLGRGPAGGSEGTRGS</sequence>
<dbReference type="GO" id="GO:0005634">
    <property type="term" value="C:nucleus"/>
    <property type="evidence" value="ECO:0007669"/>
    <property type="project" value="TreeGrafter"/>
</dbReference>
<evidence type="ECO:0000256" key="2">
    <source>
        <dbReference type="PROSITE-ProRule" id="PRU00285"/>
    </source>
</evidence>
<organism evidence="6 7">
    <name type="scientific">Mauremys mutica</name>
    <name type="common">yellowpond turtle</name>
    <dbReference type="NCBI Taxonomy" id="74926"/>
    <lineage>
        <taxon>Eukaryota</taxon>
        <taxon>Metazoa</taxon>
        <taxon>Chordata</taxon>
        <taxon>Craniata</taxon>
        <taxon>Vertebrata</taxon>
        <taxon>Euteleostomi</taxon>
        <taxon>Archelosauria</taxon>
        <taxon>Testudinata</taxon>
        <taxon>Testudines</taxon>
        <taxon>Cryptodira</taxon>
        <taxon>Durocryptodira</taxon>
        <taxon>Testudinoidea</taxon>
        <taxon>Geoemydidae</taxon>
        <taxon>Geoemydinae</taxon>
        <taxon>Mauremys</taxon>
    </lineage>
</organism>
<dbReference type="PROSITE" id="PS01031">
    <property type="entry name" value="SHSP"/>
    <property type="match status" value="1"/>
</dbReference>
<evidence type="ECO:0000256" key="4">
    <source>
        <dbReference type="SAM" id="MobiDB-lite"/>
    </source>
</evidence>
<dbReference type="Gene3D" id="2.60.40.790">
    <property type="match status" value="1"/>
</dbReference>
<dbReference type="OrthoDB" id="8946669at2759"/>
<accession>A0A9D3X2P6</accession>
<dbReference type="AlphaFoldDB" id="A0A9D3X2P6"/>
<keyword evidence="1" id="KW-0346">Stress response</keyword>
<proteinExistence type="inferred from homology"/>
<dbReference type="Pfam" id="PF00011">
    <property type="entry name" value="HSP20"/>
    <property type="match status" value="1"/>
</dbReference>
<comment type="caution">
    <text evidence="6">The sequence shown here is derived from an EMBL/GenBank/DDBJ whole genome shotgun (WGS) entry which is preliminary data.</text>
</comment>
<dbReference type="PANTHER" id="PTHR45640">
    <property type="entry name" value="HEAT SHOCK PROTEIN HSP-12.2-RELATED"/>
    <property type="match status" value="1"/>
</dbReference>
<evidence type="ECO:0000313" key="6">
    <source>
        <dbReference type="EMBL" id="KAH1174354.1"/>
    </source>
</evidence>
<dbReference type="InterPro" id="IPR001436">
    <property type="entry name" value="Alpha-crystallin/sHSP_animal"/>
</dbReference>
<dbReference type="Proteomes" id="UP000827986">
    <property type="component" value="Unassembled WGS sequence"/>
</dbReference>
<dbReference type="InterPro" id="IPR008978">
    <property type="entry name" value="HSP20-like_chaperone"/>
</dbReference>
<evidence type="ECO:0000313" key="7">
    <source>
        <dbReference type="Proteomes" id="UP000827986"/>
    </source>
</evidence>